<protein>
    <submittedName>
        <fullName evidence="10">MFS transporter, PPP family, 3-phenylpropionic acid transporter</fullName>
    </submittedName>
</protein>
<evidence type="ECO:0000313" key="10">
    <source>
        <dbReference type="EMBL" id="SHF94927.1"/>
    </source>
</evidence>
<dbReference type="GO" id="GO:0015528">
    <property type="term" value="F:lactose:proton symporter activity"/>
    <property type="evidence" value="ECO:0007669"/>
    <property type="project" value="TreeGrafter"/>
</dbReference>
<feature type="transmembrane region" description="Helical" evidence="8">
    <location>
        <begin position="42"/>
        <end position="60"/>
    </location>
</feature>
<dbReference type="InterPro" id="IPR026032">
    <property type="entry name" value="HcaT-like"/>
</dbReference>
<dbReference type="GO" id="GO:0005886">
    <property type="term" value="C:plasma membrane"/>
    <property type="evidence" value="ECO:0007669"/>
    <property type="project" value="UniProtKB-SubCell"/>
</dbReference>
<dbReference type="PANTHER" id="PTHR23522:SF10">
    <property type="entry name" value="3-PHENYLPROPIONIC ACID TRANSPORTER-RELATED"/>
    <property type="match status" value="1"/>
</dbReference>
<comment type="subcellular location">
    <subcellularLocation>
        <location evidence="1">Cell inner membrane</location>
        <topology evidence="1">Multi-pass membrane protein</topology>
    </subcellularLocation>
</comment>
<dbReference type="InterPro" id="IPR036259">
    <property type="entry name" value="MFS_trans_sf"/>
</dbReference>
<evidence type="ECO:0000256" key="5">
    <source>
        <dbReference type="ARBA" id="ARBA00022692"/>
    </source>
</evidence>
<keyword evidence="2" id="KW-0813">Transport</keyword>
<feature type="transmembrane region" description="Helical" evidence="8">
    <location>
        <begin position="270"/>
        <end position="288"/>
    </location>
</feature>
<feature type="transmembrane region" description="Helical" evidence="8">
    <location>
        <begin position="72"/>
        <end position="90"/>
    </location>
</feature>
<dbReference type="RefSeq" id="WP_072962401.1">
    <property type="nucleotide sequence ID" value="NZ_FQUH01000021.1"/>
</dbReference>
<dbReference type="Proteomes" id="UP000184159">
    <property type="component" value="Unassembled WGS sequence"/>
</dbReference>
<feature type="transmembrane region" description="Helical" evidence="8">
    <location>
        <begin position="96"/>
        <end position="115"/>
    </location>
</feature>
<dbReference type="InterPro" id="IPR024989">
    <property type="entry name" value="MFS_assoc_dom"/>
</dbReference>
<evidence type="ECO:0000256" key="6">
    <source>
        <dbReference type="ARBA" id="ARBA00022989"/>
    </source>
</evidence>
<feature type="transmembrane region" description="Helical" evidence="8">
    <location>
        <begin position="330"/>
        <end position="352"/>
    </location>
</feature>
<dbReference type="AlphaFoldDB" id="A0A1M5FTN3"/>
<keyword evidence="5 8" id="KW-0812">Transmembrane</keyword>
<evidence type="ECO:0000256" key="1">
    <source>
        <dbReference type="ARBA" id="ARBA00004429"/>
    </source>
</evidence>
<accession>A0A1M5FTN3</accession>
<evidence type="ECO:0000256" key="7">
    <source>
        <dbReference type="ARBA" id="ARBA00023136"/>
    </source>
</evidence>
<feature type="domain" description="Major facilitator superfamily associated" evidence="9">
    <location>
        <begin position="9"/>
        <end position="361"/>
    </location>
</feature>
<keyword evidence="6 8" id="KW-1133">Transmembrane helix</keyword>
<name>A0A1M5FTN3_VIBGA</name>
<keyword evidence="11" id="KW-1185">Reference proteome</keyword>
<feature type="transmembrane region" description="Helical" evidence="8">
    <location>
        <begin position="160"/>
        <end position="177"/>
    </location>
</feature>
<feature type="transmembrane region" description="Helical" evidence="8">
    <location>
        <begin position="136"/>
        <end position="154"/>
    </location>
</feature>
<keyword evidence="3" id="KW-1003">Cell membrane</keyword>
<reference evidence="11" key="1">
    <citation type="submission" date="2016-11" db="EMBL/GenBank/DDBJ databases">
        <authorList>
            <person name="Varghese N."/>
            <person name="Submissions S."/>
        </authorList>
    </citation>
    <scope>NUCLEOTIDE SEQUENCE [LARGE SCALE GENOMIC DNA]</scope>
    <source>
        <strain evidence="11">DSM 21264</strain>
    </source>
</reference>
<dbReference type="PANTHER" id="PTHR23522">
    <property type="entry name" value="BLL5896 PROTEIN"/>
    <property type="match status" value="1"/>
</dbReference>
<evidence type="ECO:0000256" key="3">
    <source>
        <dbReference type="ARBA" id="ARBA00022475"/>
    </source>
</evidence>
<sequence length="393" mass="44007">MLSISPFRWISQYYFGFFFVYGIYTPFWALWLKSEGVASTDIGLIMGLAFGTRCLANLLVTPRVHRAEWYVPMLRVLTLLAIGFIAVHIFAVAHLIWIALATILFNSCFGPIIPLSDTLANYYTKMKMLDYGRTRLWGSVAFIVGSLVVGWIVAHWGNDWILYTALLGMSVTFLISLRAPNPNPVTHTETQVVRPKLIDMLKDKQVIKFLVLVSLIQGSHAAYYSFSSVYWKSVGHSEEIIGYLWSLGVIAEICIFALSRRLFGSWSIRGMFLLSSCAVVVRWSLTAFTTELAALVFIQLLHSLTFAVAHLATIRYIQQAVPERMVALQSLYNAIPLGAVIATMTAISGWGFESWGANIFWGMALMGVAALFVRLEPRYSVREHHLNSAPGQG</sequence>
<dbReference type="SUPFAM" id="SSF103473">
    <property type="entry name" value="MFS general substrate transporter"/>
    <property type="match status" value="1"/>
</dbReference>
<feature type="transmembrane region" description="Helical" evidence="8">
    <location>
        <begin position="206"/>
        <end position="225"/>
    </location>
</feature>
<evidence type="ECO:0000256" key="8">
    <source>
        <dbReference type="SAM" id="Phobius"/>
    </source>
</evidence>
<dbReference type="PIRSF" id="PIRSF004925">
    <property type="entry name" value="HcaT"/>
    <property type="match status" value="1"/>
</dbReference>
<dbReference type="Gene3D" id="1.20.1250.20">
    <property type="entry name" value="MFS general substrate transporter like domains"/>
    <property type="match status" value="2"/>
</dbReference>
<proteinExistence type="predicted"/>
<dbReference type="CDD" id="cd17335">
    <property type="entry name" value="MFS_MFSD6"/>
    <property type="match status" value="1"/>
</dbReference>
<dbReference type="NCBIfam" id="NF008346">
    <property type="entry name" value="PRK11128.1"/>
    <property type="match status" value="1"/>
</dbReference>
<organism evidence="10 11">
    <name type="scientific">Vibrio gazogenes DSM 21264 = NBRC 103151</name>
    <dbReference type="NCBI Taxonomy" id="1123492"/>
    <lineage>
        <taxon>Bacteria</taxon>
        <taxon>Pseudomonadati</taxon>
        <taxon>Pseudomonadota</taxon>
        <taxon>Gammaproteobacteria</taxon>
        <taxon>Vibrionales</taxon>
        <taxon>Vibrionaceae</taxon>
        <taxon>Vibrio</taxon>
    </lineage>
</organism>
<evidence type="ECO:0000256" key="2">
    <source>
        <dbReference type="ARBA" id="ARBA00022448"/>
    </source>
</evidence>
<feature type="transmembrane region" description="Helical" evidence="8">
    <location>
        <begin position="358"/>
        <end position="375"/>
    </location>
</feature>
<evidence type="ECO:0000313" key="11">
    <source>
        <dbReference type="Proteomes" id="UP000184159"/>
    </source>
</evidence>
<evidence type="ECO:0000256" key="4">
    <source>
        <dbReference type="ARBA" id="ARBA00022519"/>
    </source>
</evidence>
<dbReference type="GO" id="GO:0030395">
    <property type="term" value="F:lactose binding"/>
    <property type="evidence" value="ECO:0007669"/>
    <property type="project" value="TreeGrafter"/>
</dbReference>
<gene>
    <name evidence="10" type="ORF">SAMN02745781_03584</name>
</gene>
<keyword evidence="7 8" id="KW-0472">Membrane</keyword>
<keyword evidence="4" id="KW-0997">Cell inner membrane</keyword>
<feature type="transmembrane region" description="Helical" evidence="8">
    <location>
        <begin position="240"/>
        <end position="258"/>
    </location>
</feature>
<dbReference type="Pfam" id="PF12832">
    <property type="entry name" value="MFS_1_like"/>
    <property type="match status" value="1"/>
</dbReference>
<dbReference type="EMBL" id="FQUH01000021">
    <property type="protein sequence ID" value="SHF94927.1"/>
    <property type="molecule type" value="Genomic_DNA"/>
</dbReference>
<feature type="transmembrane region" description="Helical" evidence="8">
    <location>
        <begin position="12"/>
        <end position="30"/>
    </location>
</feature>
<feature type="transmembrane region" description="Helical" evidence="8">
    <location>
        <begin position="294"/>
        <end position="318"/>
    </location>
</feature>
<dbReference type="NCBIfam" id="NF037955">
    <property type="entry name" value="mfs"/>
    <property type="match status" value="1"/>
</dbReference>
<evidence type="ECO:0000259" key="9">
    <source>
        <dbReference type="Pfam" id="PF12832"/>
    </source>
</evidence>